<evidence type="ECO:0000313" key="4">
    <source>
        <dbReference type="Proteomes" id="UP000288943"/>
    </source>
</evidence>
<protein>
    <submittedName>
        <fullName evidence="3">Stage III sporulation protein AF</fullName>
    </submittedName>
</protein>
<dbReference type="Proteomes" id="UP000288943">
    <property type="component" value="Chromosome"/>
</dbReference>
<gene>
    <name evidence="3" type="primary">spoIIIAF</name>
    <name evidence="3" type="ORF">PC41400_11135</name>
</gene>
<evidence type="ECO:0000313" key="3">
    <source>
        <dbReference type="EMBL" id="QAV18187.1"/>
    </source>
</evidence>
<keyword evidence="2" id="KW-0812">Transmembrane</keyword>
<name>A0A410WV90_9BACL</name>
<feature type="transmembrane region" description="Helical" evidence="2">
    <location>
        <begin position="49"/>
        <end position="66"/>
    </location>
</feature>
<dbReference type="AlphaFoldDB" id="A0A410WV90"/>
<feature type="transmembrane region" description="Helical" evidence="2">
    <location>
        <begin position="16"/>
        <end position="37"/>
    </location>
</feature>
<dbReference type="EMBL" id="CP026520">
    <property type="protein sequence ID" value="QAV18187.1"/>
    <property type="molecule type" value="Genomic_DNA"/>
</dbReference>
<keyword evidence="2" id="KW-1133">Transmembrane helix</keyword>
<feature type="region of interest" description="Disordered" evidence="1">
    <location>
        <begin position="83"/>
        <end position="107"/>
    </location>
</feature>
<proteinExistence type="predicted"/>
<keyword evidence="2" id="KW-0472">Membrane</keyword>
<sequence length="273" mass="28589">MGACSPKKEACPVEWLGGWLKTVVALILLATFIELMLPTNKMQRYVRTAMSLFILLTLLSPVLQLARKSWDPARLLAEAQSGQQLGGGGAADGRQAPAGTGPSGQPASLQTVMEQADRLQAGSREQAVRLLEEKLAAEMRQTLQKETPYPIRDIRVKTAVDGQGAASVASVELTLDDAASPAAEPDAYGDALAGEAGASGMTPVAPIAPVAPVDVRIGGASGPGGRAVPAQTGEQPSPAQREAERKLAKAAELGWKVDPSHISVQWTKEQSKL</sequence>
<organism evidence="3 4">
    <name type="scientific">Paenibacillus chitinolyticus</name>
    <dbReference type="NCBI Taxonomy" id="79263"/>
    <lineage>
        <taxon>Bacteria</taxon>
        <taxon>Bacillati</taxon>
        <taxon>Bacillota</taxon>
        <taxon>Bacilli</taxon>
        <taxon>Bacillales</taxon>
        <taxon>Paenibacillaceae</taxon>
        <taxon>Paenibacillus</taxon>
    </lineage>
</organism>
<reference evidence="3 4" key="1">
    <citation type="submission" date="2018-01" db="EMBL/GenBank/DDBJ databases">
        <title>The whole genome sequencing and assembly of Paenibacillus chitinolyticus KCCM 41400 strain.</title>
        <authorList>
            <person name="Kim J.-Y."/>
            <person name="Park M.-K."/>
            <person name="Lee Y.-J."/>
            <person name="Yi H."/>
            <person name="Bahn Y.-S."/>
            <person name="Kim J.F."/>
            <person name="Lee D.-W."/>
        </authorList>
    </citation>
    <scope>NUCLEOTIDE SEQUENCE [LARGE SCALE GENOMIC DNA]</scope>
    <source>
        <strain evidence="3 4">KCCM 41400</strain>
    </source>
</reference>
<evidence type="ECO:0000256" key="2">
    <source>
        <dbReference type="SAM" id="Phobius"/>
    </source>
</evidence>
<dbReference type="OrthoDB" id="2375554at2"/>
<dbReference type="NCBIfam" id="TIGR02896">
    <property type="entry name" value="spore_III_AF"/>
    <property type="match status" value="1"/>
</dbReference>
<dbReference type="Pfam" id="PF09581">
    <property type="entry name" value="Spore_III_AF"/>
    <property type="match status" value="1"/>
</dbReference>
<evidence type="ECO:0000256" key="1">
    <source>
        <dbReference type="SAM" id="MobiDB-lite"/>
    </source>
</evidence>
<dbReference type="KEGG" id="pchi:PC41400_11135"/>
<accession>A0A410WV90</accession>
<dbReference type="InterPro" id="IPR014245">
    <property type="entry name" value="Spore_III_AF"/>
</dbReference>
<feature type="region of interest" description="Disordered" evidence="1">
    <location>
        <begin position="216"/>
        <end position="245"/>
    </location>
</feature>